<dbReference type="Gene3D" id="3.40.50.300">
    <property type="entry name" value="P-loop containing nucleotide triphosphate hydrolases"/>
    <property type="match status" value="1"/>
</dbReference>
<evidence type="ECO:0000313" key="3">
    <source>
        <dbReference type="Proteomes" id="UP000182121"/>
    </source>
</evidence>
<accession>A0A1I0IUW9</accession>
<organism evidence="2 3">
    <name type="scientific">Enterocloster clostridioformis</name>
    <dbReference type="NCBI Taxonomy" id="1531"/>
    <lineage>
        <taxon>Bacteria</taxon>
        <taxon>Bacillati</taxon>
        <taxon>Bacillota</taxon>
        <taxon>Clostridia</taxon>
        <taxon>Lachnospirales</taxon>
        <taxon>Lachnospiraceae</taxon>
        <taxon>Enterocloster</taxon>
    </lineage>
</organism>
<dbReference type="RefSeq" id="WP_074663560.1">
    <property type="nucleotide sequence ID" value="NZ_FOIO01000045.1"/>
</dbReference>
<evidence type="ECO:0000259" key="1">
    <source>
        <dbReference type="Pfam" id="PF10593"/>
    </source>
</evidence>
<dbReference type="EMBL" id="FOIO01000045">
    <property type="protein sequence ID" value="SEU01095.1"/>
    <property type="molecule type" value="Genomic_DNA"/>
</dbReference>
<sequence>MTNNQESIISHVLMQIATTTVVSEEDLRKIINIFKILNPISAEEEEEVVKELHSRLSIRMDRGACVKDKNHVTWYYTAKRDIQPLFWDRYRTYLMRNQGFNGDVIDSLDASTDEMMDLLGNPAASTDFSRCGLVIGDVQSGKTSTYTALINKAADAGYKIVILLTGTIEKLRRQTQGRLDAGFVGLDSTAFTRNKDNVYIGVGNIDPSVTGWAVTSTSSDFNTNAAKQLNGRLSGIASPVLFVLKKNKSVLEKLEQWLRLYNANPVDGKIHSPMLLIDDEADNASVNTKKDEDTPTAINAGIRKLLKLFTRSNYVAFTATPYANIFINPDSTDEMLEDDLFPRDFIYALEAPTNYIGARTIFPSDGSHHYMIQNNDDCEYWLPEKHKKDFVPDTEMPLSLREAIASFFISNAIRDLRGQKTKHRSMLINISRFIDVQERIRKIVDSYVRELQREIKNYYALGDDALKHEGIAFIKDVYDRYFLPLSDTALDGEKRFLWNQIQYALHEAVAPIVVRTVNGGNAAKSLNYDECEEEGLRIIAIGGFSLSRGLTLEGLCTSYFHRNSKMYDTLMQMGRWFGYRAHYADVCQVWMSETSAEWYEYISEASDELRREVRKMRDLGLTPEYFGLGVRSDKDALLVTAINKMRYTEDIPMTISLNGEVVETPYLHMSKEVNAENYKAVSAWIEGLKRDGYDFSDTSAEGLCLPHPQICDIPKQYIVDLLSTFKSHYLNMDFRTADLTELIKNYTDGTVDFWDVLIANGSCEPRNFCGKEIKPIRRAFAIKTSSKALQMSGKGSRLGSANHAKGGLTIEQKNRIEAAARALRPSTDKPDKAFSQEEYFNSGEVRNPLLVIYPVQLSAKTKASDGTTYDDPEKEALIREYPDLLVGLSIGIPNINGRKKEIFRYRINLVKWKELLDVDDDYLEETGNED</sequence>
<dbReference type="AlphaFoldDB" id="A0A1I0IUW9"/>
<dbReference type="Pfam" id="PF10593">
    <property type="entry name" value="Z1"/>
    <property type="match status" value="1"/>
</dbReference>
<reference evidence="2 3" key="1">
    <citation type="submission" date="2016-10" db="EMBL/GenBank/DDBJ databases">
        <authorList>
            <person name="Varghese N."/>
            <person name="Submissions S."/>
        </authorList>
    </citation>
    <scope>NUCLEOTIDE SEQUENCE [LARGE SCALE GENOMIC DNA]</scope>
    <source>
        <strain evidence="2 3">NLAE-zl-C196</strain>
    </source>
</reference>
<feature type="domain" description="Putative endonuclease Z1" evidence="1">
    <location>
        <begin position="399"/>
        <end position="636"/>
    </location>
</feature>
<dbReference type="InterPro" id="IPR018310">
    <property type="entry name" value="Put_endonuclease_Z1-dom"/>
</dbReference>
<dbReference type="SUPFAM" id="SSF52540">
    <property type="entry name" value="P-loop containing nucleoside triphosphate hydrolases"/>
    <property type="match status" value="1"/>
</dbReference>
<dbReference type="InterPro" id="IPR027417">
    <property type="entry name" value="P-loop_NTPase"/>
</dbReference>
<dbReference type="Proteomes" id="UP000182121">
    <property type="component" value="Unassembled WGS sequence"/>
</dbReference>
<comment type="caution">
    <text evidence="2">The sequence shown here is derived from an EMBL/GenBank/DDBJ whole genome shotgun (WGS) entry which is preliminary data.</text>
</comment>
<evidence type="ECO:0000313" key="2">
    <source>
        <dbReference type="EMBL" id="SEU01095.1"/>
    </source>
</evidence>
<protein>
    <submittedName>
        <fullName evidence="2">Z1 domain-containing protein</fullName>
    </submittedName>
</protein>
<proteinExistence type="predicted"/>
<name>A0A1I0IUW9_9FIRM</name>
<gene>
    <name evidence="2" type="ORF">SAMN05216521_104529</name>
</gene>